<evidence type="ECO:0000313" key="3">
    <source>
        <dbReference type="Proteomes" id="UP000000689"/>
    </source>
</evidence>
<proteinExistence type="predicted"/>
<gene>
    <name evidence="2" type="primary">NDAI0D00760</name>
    <name evidence="2" type="ordered locus">NDAI_0D00760</name>
</gene>
<keyword evidence="1" id="KW-0812">Transmembrane</keyword>
<keyword evidence="1" id="KW-0472">Membrane</keyword>
<dbReference type="HOGENOM" id="CLU_107283_0_0_1"/>
<protein>
    <submittedName>
        <fullName evidence="2">Uncharacterized protein</fullName>
    </submittedName>
</protein>
<dbReference type="eggNOG" id="ENOG502S44U">
    <property type="taxonomic scope" value="Eukaryota"/>
</dbReference>
<sequence length="267" mass="30886">MMSTFNRKRFDKYLLSLTFKVYSILFYNFFISKTIKHALLEISCFIDLMTQSKSKIIVLPTPSLKTCPVSTIQQLVDIINKGYEKPMIKYNLVQTQRIRGPAVFFQELALADDRSLLYLTVKDTEEVSGALQEDTTIGDYEFFTIKSNESYNFTPDNVQATIAYRPNPQDDAPNTFEVTAFTSFIRNGGLDIFNATLPHFKKIDQKCDRLLVKVIADHELVPYYENKLDFIETHRVLVPKSQLEKSGFHDTFRVSRDFHVASMIRDI</sequence>
<dbReference type="OMA" id="CHERAFF"/>
<feature type="transmembrane region" description="Helical" evidence="1">
    <location>
        <begin position="12"/>
        <end position="30"/>
    </location>
</feature>
<dbReference type="EMBL" id="HE580270">
    <property type="protein sequence ID" value="CCD24390.1"/>
    <property type="molecule type" value="Genomic_DNA"/>
</dbReference>
<keyword evidence="3" id="KW-1185">Reference proteome</keyword>
<dbReference type="Proteomes" id="UP000000689">
    <property type="component" value="Chromosome 4"/>
</dbReference>
<reference evidence="2 3" key="1">
    <citation type="journal article" date="2011" name="Proc. Natl. Acad. Sci. U.S.A.">
        <title>Evolutionary erosion of yeast sex chromosomes by mating-type switching accidents.</title>
        <authorList>
            <person name="Gordon J.L."/>
            <person name="Armisen D."/>
            <person name="Proux-Wera E."/>
            <person name="Oheigeartaigh S.S."/>
            <person name="Byrne K.P."/>
            <person name="Wolfe K.H."/>
        </authorList>
    </citation>
    <scope>NUCLEOTIDE SEQUENCE [LARGE SCALE GENOMIC DNA]</scope>
    <source>
        <strain evidence="3">ATCC 10597 / BCRC 20456 / CBS 421 / NBRC 0211 / NRRL Y-12639</strain>
    </source>
</reference>
<dbReference type="RefSeq" id="XP_003669633.1">
    <property type="nucleotide sequence ID" value="XM_003669585.1"/>
</dbReference>
<evidence type="ECO:0000256" key="1">
    <source>
        <dbReference type="SAM" id="Phobius"/>
    </source>
</evidence>
<name>G0W9C9_NAUDC</name>
<dbReference type="AlphaFoldDB" id="G0W9C9"/>
<dbReference type="GeneID" id="11494944"/>
<organism evidence="2 3">
    <name type="scientific">Naumovozyma dairenensis (strain ATCC 10597 / BCRC 20456 / CBS 421 / NBRC 0211 / NRRL Y-12639)</name>
    <name type="common">Saccharomyces dairenensis</name>
    <dbReference type="NCBI Taxonomy" id="1071378"/>
    <lineage>
        <taxon>Eukaryota</taxon>
        <taxon>Fungi</taxon>
        <taxon>Dikarya</taxon>
        <taxon>Ascomycota</taxon>
        <taxon>Saccharomycotina</taxon>
        <taxon>Saccharomycetes</taxon>
        <taxon>Saccharomycetales</taxon>
        <taxon>Saccharomycetaceae</taxon>
        <taxon>Naumovozyma</taxon>
    </lineage>
</organism>
<accession>G0W9C9</accession>
<dbReference type="KEGG" id="ndi:NDAI_0D00760"/>
<evidence type="ECO:0000313" key="2">
    <source>
        <dbReference type="EMBL" id="CCD24390.1"/>
    </source>
</evidence>
<dbReference type="OrthoDB" id="4062597at2759"/>
<keyword evidence="1" id="KW-1133">Transmembrane helix</keyword>